<sequence length="321" mass="34570">MNASAIDPGRVLGYKFEESSFDYSIRDVILYALGIGAAALDQTNPAELAFVYEGESGRNLQVLPTFGVLFPSSLVSELLKVPGLQFDPKLLLHGEQYLEVLRPLSSEGQIKNTSSVTGLHDKGKAAMIEVETRSCDAQTGQLVCINRSTCVLRGAGGFSSHTTSPSTSGRDSSTSAKPARSSAASKSGRKPDLSRTPDFVHEERTAPDQALVYRLSGDHNPLHADPAFAKAAGFPRPILHGLCSLGFAVRAVLKKCCGDDVSLFKSVQARFLLHVFPGETLVTEIWQTPGSTSLTFRTSVKERQKPVLSGTIRLNLAHSRI</sequence>
<dbReference type="PANTHER" id="PTHR13078">
    <property type="entry name" value="PEROXISOMAL MULTIFUNCTIONAL ENZYME TYPE 2-RELATED"/>
    <property type="match status" value="1"/>
</dbReference>
<dbReference type="PANTHER" id="PTHR13078:SF56">
    <property type="entry name" value="PEROXISOMAL MULTIFUNCTIONAL ENZYME TYPE 2"/>
    <property type="match status" value="1"/>
</dbReference>
<dbReference type="InterPro" id="IPR054357">
    <property type="entry name" value="MFE-2_N"/>
</dbReference>
<dbReference type="AlphaFoldDB" id="A0A1Y1IIF0"/>
<feature type="compositionally biased region" description="Low complexity" evidence="1">
    <location>
        <begin position="162"/>
        <end position="186"/>
    </location>
</feature>
<reference evidence="4 5" key="1">
    <citation type="journal article" date="2014" name="Nat. Commun.">
        <title>Klebsormidium flaccidum genome reveals primary factors for plant terrestrial adaptation.</title>
        <authorList>
            <person name="Hori K."/>
            <person name="Maruyama F."/>
            <person name="Fujisawa T."/>
            <person name="Togashi T."/>
            <person name="Yamamoto N."/>
            <person name="Seo M."/>
            <person name="Sato S."/>
            <person name="Yamada T."/>
            <person name="Mori H."/>
            <person name="Tajima N."/>
            <person name="Moriyama T."/>
            <person name="Ikeuchi M."/>
            <person name="Watanabe M."/>
            <person name="Wada H."/>
            <person name="Kobayashi K."/>
            <person name="Saito M."/>
            <person name="Masuda T."/>
            <person name="Sasaki-Sekimoto Y."/>
            <person name="Mashiguchi K."/>
            <person name="Awai K."/>
            <person name="Shimojima M."/>
            <person name="Masuda S."/>
            <person name="Iwai M."/>
            <person name="Nobusawa T."/>
            <person name="Narise T."/>
            <person name="Kondo S."/>
            <person name="Saito H."/>
            <person name="Sato R."/>
            <person name="Murakawa M."/>
            <person name="Ihara Y."/>
            <person name="Oshima-Yamada Y."/>
            <person name="Ohtaka K."/>
            <person name="Satoh M."/>
            <person name="Sonobe K."/>
            <person name="Ishii M."/>
            <person name="Ohtani R."/>
            <person name="Kanamori-Sato M."/>
            <person name="Honoki R."/>
            <person name="Miyazaki D."/>
            <person name="Mochizuki H."/>
            <person name="Umetsu J."/>
            <person name="Higashi K."/>
            <person name="Shibata D."/>
            <person name="Kamiya Y."/>
            <person name="Sato N."/>
            <person name="Nakamura Y."/>
            <person name="Tabata S."/>
            <person name="Ida S."/>
            <person name="Kurokawa K."/>
            <person name="Ohta H."/>
        </authorList>
    </citation>
    <scope>NUCLEOTIDE SEQUENCE [LARGE SCALE GENOMIC DNA]</scope>
    <source>
        <strain evidence="4 5">NIES-2285</strain>
    </source>
</reference>
<dbReference type="CDD" id="cd03448">
    <property type="entry name" value="HDE_HSD"/>
    <property type="match status" value="1"/>
</dbReference>
<feature type="domain" description="Peroxisomal multifunctional enzyme type 2-like N-terminal" evidence="3">
    <location>
        <begin position="21"/>
        <end position="154"/>
    </location>
</feature>
<dbReference type="GO" id="GO:0003857">
    <property type="term" value="F:(3S)-3-hydroxyacyl-CoA dehydrogenase (NAD+) activity"/>
    <property type="evidence" value="ECO:0000318"/>
    <property type="project" value="GO_Central"/>
</dbReference>
<dbReference type="Pfam" id="PF01575">
    <property type="entry name" value="MaoC_dehydratas"/>
    <property type="match status" value="1"/>
</dbReference>
<dbReference type="OMA" id="FKHTDQE"/>
<evidence type="ECO:0000313" key="5">
    <source>
        <dbReference type="Proteomes" id="UP000054558"/>
    </source>
</evidence>
<dbReference type="EMBL" id="DF237337">
    <property type="protein sequence ID" value="GAQ87928.1"/>
    <property type="molecule type" value="Genomic_DNA"/>
</dbReference>
<gene>
    <name evidence="4" type="ORF">KFL_003880100</name>
</gene>
<dbReference type="OrthoDB" id="60204at2759"/>
<dbReference type="Proteomes" id="UP000054558">
    <property type="component" value="Unassembled WGS sequence"/>
</dbReference>
<evidence type="ECO:0000259" key="2">
    <source>
        <dbReference type="Pfam" id="PF01575"/>
    </source>
</evidence>
<dbReference type="GO" id="GO:0044594">
    <property type="term" value="F:17-beta-hydroxysteroid dehydrogenase (NAD+) activity"/>
    <property type="evidence" value="ECO:0000318"/>
    <property type="project" value="GO_Central"/>
</dbReference>
<dbReference type="GO" id="GO:0004300">
    <property type="term" value="F:enoyl-CoA hydratase activity"/>
    <property type="evidence" value="ECO:0000318"/>
    <property type="project" value="GO_Central"/>
</dbReference>
<dbReference type="Pfam" id="PF22622">
    <property type="entry name" value="MFE-2_hydrat-2_N"/>
    <property type="match status" value="1"/>
</dbReference>
<proteinExistence type="predicted"/>
<name>A0A1Y1IIF0_KLENI</name>
<dbReference type="GO" id="GO:0006635">
    <property type="term" value="P:fatty acid beta-oxidation"/>
    <property type="evidence" value="ECO:0000318"/>
    <property type="project" value="GO_Central"/>
</dbReference>
<feature type="region of interest" description="Disordered" evidence="1">
    <location>
        <begin position="157"/>
        <end position="201"/>
    </location>
</feature>
<dbReference type="InterPro" id="IPR002539">
    <property type="entry name" value="MaoC-like_dom"/>
</dbReference>
<dbReference type="GO" id="GO:0005777">
    <property type="term" value="C:peroxisome"/>
    <property type="evidence" value="ECO:0000318"/>
    <property type="project" value="GO_Central"/>
</dbReference>
<evidence type="ECO:0000313" key="4">
    <source>
        <dbReference type="EMBL" id="GAQ87928.1"/>
    </source>
</evidence>
<dbReference type="InterPro" id="IPR029069">
    <property type="entry name" value="HotDog_dom_sf"/>
</dbReference>
<keyword evidence="5" id="KW-1185">Reference proteome</keyword>
<feature type="domain" description="MaoC-like" evidence="2">
    <location>
        <begin position="194"/>
        <end position="305"/>
    </location>
</feature>
<evidence type="ECO:0000256" key="1">
    <source>
        <dbReference type="SAM" id="MobiDB-lite"/>
    </source>
</evidence>
<organism evidence="4 5">
    <name type="scientific">Klebsormidium nitens</name>
    <name type="common">Green alga</name>
    <name type="synonym">Ulothrix nitens</name>
    <dbReference type="NCBI Taxonomy" id="105231"/>
    <lineage>
        <taxon>Eukaryota</taxon>
        <taxon>Viridiplantae</taxon>
        <taxon>Streptophyta</taxon>
        <taxon>Klebsormidiophyceae</taxon>
        <taxon>Klebsormidiales</taxon>
        <taxon>Klebsormidiaceae</taxon>
        <taxon>Klebsormidium</taxon>
    </lineage>
</organism>
<accession>A0A1Y1IIF0</accession>
<feature type="compositionally biased region" description="Basic and acidic residues" evidence="1">
    <location>
        <begin position="189"/>
        <end position="201"/>
    </location>
</feature>
<dbReference type="STRING" id="105231.A0A1Y1IIF0"/>
<dbReference type="Gene3D" id="3.10.129.10">
    <property type="entry name" value="Hotdog Thioesterase"/>
    <property type="match status" value="1"/>
</dbReference>
<dbReference type="SUPFAM" id="SSF54637">
    <property type="entry name" value="Thioesterase/thiol ester dehydrase-isomerase"/>
    <property type="match status" value="2"/>
</dbReference>
<evidence type="ECO:0000259" key="3">
    <source>
        <dbReference type="Pfam" id="PF22622"/>
    </source>
</evidence>
<protein>
    <submittedName>
        <fullName evidence="4">Enoyl-CoA hydratase 2</fullName>
    </submittedName>
</protein>